<feature type="chain" id="PRO_5003837568" evidence="2">
    <location>
        <begin position="23"/>
        <end position="450"/>
    </location>
</feature>
<dbReference type="OrthoDB" id="5522233at2"/>
<dbReference type="HOGENOM" id="CLU_607976_0_0_7"/>
<feature type="region of interest" description="Disordered" evidence="1">
    <location>
        <begin position="429"/>
        <end position="450"/>
    </location>
</feature>
<dbReference type="AlphaFoldDB" id="K0NG50"/>
<accession>K0NG50</accession>
<dbReference type="KEGG" id="dto:TOL2_C05950"/>
<dbReference type="InterPro" id="IPR008964">
    <property type="entry name" value="Invasin/intimin_cell_adhesion"/>
</dbReference>
<keyword evidence="2" id="KW-0732">Signal</keyword>
<keyword evidence="4" id="KW-1185">Reference proteome</keyword>
<dbReference type="Proteomes" id="UP000007347">
    <property type="component" value="Chromosome"/>
</dbReference>
<evidence type="ECO:0000313" key="3">
    <source>
        <dbReference type="EMBL" id="CCK78763.1"/>
    </source>
</evidence>
<dbReference type="EMBL" id="FO203503">
    <property type="protein sequence ID" value="CCK78763.1"/>
    <property type="molecule type" value="Genomic_DNA"/>
</dbReference>
<dbReference type="STRING" id="651182.TOL2_C05950"/>
<dbReference type="RefSeq" id="WP_014956119.1">
    <property type="nucleotide sequence ID" value="NC_018645.1"/>
</dbReference>
<dbReference type="SUPFAM" id="SSF49373">
    <property type="entry name" value="Invasin/intimin cell-adhesion fragments"/>
    <property type="match status" value="1"/>
</dbReference>
<name>K0NG50_DESTT</name>
<proteinExistence type="predicted"/>
<dbReference type="InterPro" id="IPR013783">
    <property type="entry name" value="Ig-like_fold"/>
</dbReference>
<reference evidence="3 4" key="1">
    <citation type="journal article" date="2013" name="Environ. Microbiol.">
        <title>Complete genome, catabolic sub-proteomes and key-metabolites of Desulfobacula toluolica Tol2, a marine, aromatic compound-degrading, sulfate-reducing bacterium.</title>
        <authorList>
            <person name="Wohlbrand L."/>
            <person name="Jacob J.H."/>
            <person name="Kube M."/>
            <person name="Mussmann M."/>
            <person name="Jarling R."/>
            <person name="Beck A."/>
            <person name="Amann R."/>
            <person name="Wilkes H."/>
            <person name="Reinhardt R."/>
            <person name="Rabus R."/>
        </authorList>
    </citation>
    <scope>NUCLEOTIDE SEQUENCE [LARGE SCALE GENOMIC DNA]</scope>
    <source>
        <strain evidence="4">DSM 7467 / Tol2</strain>
    </source>
</reference>
<protein>
    <submittedName>
        <fullName evidence="3">Uncharacterized protein, related to lipoprotein</fullName>
    </submittedName>
</protein>
<feature type="signal peptide" evidence="2">
    <location>
        <begin position="1"/>
        <end position="22"/>
    </location>
</feature>
<evidence type="ECO:0000256" key="1">
    <source>
        <dbReference type="SAM" id="MobiDB-lite"/>
    </source>
</evidence>
<gene>
    <name evidence="3" type="ordered locus">TOL2_C05950</name>
</gene>
<sequence>MRSIKYLTMIILALLIITGCNDDGDVVSNDDVAVDEIATGLPAVIFIDSITPETIGVAGSGISNISIITFSVHDDSGNPVSDDNLVEFKISTPMGGGEKLSATEAKTQNGKVSVSLISGTVSGTVGINAIYNDGDTNFSTEAKVTIVSGLPAAEQLGIAIESFNMAGGRTFGLQNKITAYLGDRYGNVVPDGTKVSFMSEGGTIGTSDGFEASTVFGVAEATLQTSPPTTPYLGGVDGSSKSNPGLCRVVVYTPGDEGFYDINGNNIYDEGIDTLTVDMSEPYIDANDNGQYDSGEKYIDSDGSGLFTQADGKYQSNTIIWDSLNVLFSDNQAPLNLTKNFNIDRINGGSYPLIYYLGDVYGNALVGGTTVKITTSGTFNNAELTGDTDFVLPDSNGLGEAHTVGLLITPQGTEEADNGSLEVIVTVTPPTGSSVGGNSSGPVTDTTGPL</sequence>
<organism evidence="3 4">
    <name type="scientific">Desulfobacula toluolica (strain DSM 7467 / Tol2)</name>
    <dbReference type="NCBI Taxonomy" id="651182"/>
    <lineage>
        <taxon>Bacteria</taxon>
        <taxon>Pseudomonadati</taxon>
        <taxon>Thermodesulfobacteriota</taxon>
        <taxon>Desulfobacteria</taxon>
        <taxon>Desulfobacterales</taxon>
        <taxon>Desulfobacteraceae</taxon>
        <taxon>Desulfobacula</taxon>
    </lineage>
</organism>
<evidence type="ECO:0000313" key="4">
    <source>
        <dbReference type="Proteomes" id="UP000007347"/>
    </source>
</evidence>
<evidence type="ECO:0000256" key="2">
    <source>
        <dbReference type="SAM" id="SignalP"/>
    </source>
</evidence>
<keyword evidence="3" id="KW-0449">Lipoprotein</keyword>
<dbReference type="PROSITE" id="PS51257">
    <property type="entry name" value="PROKAR_LIPOPROTEIN"/>
    <property type="match status" value="1"/>
</dbReference>
<dbReference type="Gene3D" id="2.60.40.10">
    <property type="entry name" value="Immunoglobulins"/>
    <property type="match status" value="1"/>
</dbReference>